<comment type="similarity">
    <text evidence="1">Belongs to the CPA3 antiporters (TC 2.A.63) subunit G family.</text>
</comment>
<accession>A0A7Z0AAH6</accession>
<organism evidence="4 5">
    <name type="scientific">Spelaeicoccus albus</name>
    <dbReference type="NCBI Taxonomy" id="1280376"/>
    <lineage>
        <taxon>Bacteria</taxon>
        <taxon>Bacillati</taxon>
        <taxon>Actinomycetota</taxon>
        <taxon>Actinomycetes</taxon>
        <taxon>Micrococcales</taxon>
        <taxon>Brevibacteriaceae</taxon>
        <taxon>Spelaeicoccus</taxon>
    </lineage>
</organism>
<dbReference type="RefSeq" id="WP_179425605.1">
    <property type="nucleotide sequence ID" value="NZ_JACBZP010000001.1"/>
</dbReference>
<sequence length="142" mass="15414">MTEIRDLISALLLVVGSIMSLSAAIGLLRFPDVLSRMHAATKPQVFGLMCVLLAIALQFPGWATISTLVVVILFQMLTAPVSAHMVGRAAYRTKYVRRDTLLVDELAGAIAKAERRQDDDSASPTPRPGTPSDPKREDHESS</sequence>
<dbReference type="NCBIfam" id="TIGR01300">
    <property type="entry name" value="CPA3_mnhG_phaG"/>
    <property type="match status" value="1"/>
</dbReference>
<dbReference type="InterPro" id="IPR005133">
    <property type="entry name" value="PhaG_MnhG_YufB"/>
</dbReference>
<comment type="caution">
    <text evidence="4">The sequence shown here is derived from an EMBL/GenBank/DDBJ whole genome shotgun (WGS) entry which is preliminary data.</text>
</comment>
<name>A0A7Z0AAH6_9MICO</name>
<dbReference type="NCBIfam" id="NF009314">
    <property type="entry name" value="PRK12674.1-2"/>
    <property type="match status" value="1"/>
</dbReference>
<evidence type="ECO:0000256" key="3">
    <source>
        <dbReference type="SAM" id="Phobius"/>
    </source>
</evidence>
<dbReference type="Pfam" id="PF03334">
    <property type="entry name" value="PhaG_MnhG_YufB"/>
    <property type="match status" value="1"/>
</dbReference>
<keyword evidence="3" id="KW-0472">Membrane</keyword>
<keyword evidence="3" id="KW-1133">Transmembrane helix</keyword>
<dbReference type="PANTHER" id="PTHR34703">
    <property type="entry name" value="ANTIPORTER SUBUNIT MNHG2-RELATED"/>
    <property type="match status" value="1"/>
</dbReference>
<proteinExistence type="inferred from homology"/>
<reference evidence="4 5" key="1">
    <citation type="submission" date="2020-07" db="EMBL/GenBank/DDBJ databases">
        <title>Sequencing the genomes of 1000 actinobacteria strains.</title>
        <authorList>
            <person name="Klenk H.-P."/>
        </authorList>
    </citation>
    <scope>NUCLEOTIDE SEQUENCE [LARGE SCALE GENOMIC DNA]</scope>
    <source>
        <strain evidence="4 5">DSM 26341</strain>
    </source>
</reference>
<dbReference type="Proteomes" id="UP000539111">
    <property type="component" value="Unassembled WGS sequence"/>
</dbReference>
<evidence type="ECO:0000256" key="1">
    <source>
        <dbReference type="ARBA" id="ARBA00008404"/>
    </source>
</evidence>
<keyword evidence="5" id="KW-1185">Reference proteome</keyword>
<protein>
    <submittedName>
        <fullName evidence="4">Multicomponent Na+:H+ antiporter subunit G</fullName>
    </submittedName>
</protein>
<feature type="region of interest" description="Disordered" evidence="2">
    <location>
        <begin position="111"/>
        <end position="142"/>
    </location>
</feature>
<dbReference type="AlphaFoldDB" id="A0A7Z0AAH6"/>
<dbReference type="PANTHER" id="PTHR34703:SF1">
    <property type="entry name" value="ANTIPORTER SUBUNIT MNHG2-RELATED"/>
    <property type="match status" value="1"/>
</dbReference>
<evidence type="ECO:0000313" key="5">
    <source>
        <dbReference type="Proteomes" id="UP000539111"/>
    </source>
</evidence>
<dbReference type="GO" id="GO:0015385">
    <property type="term" value="F:sodium:proton antiporter activity"/>
    <property type="evidence" value="ECO:0007669"/>
    <property type="project" value="TreeGrafter"/>
</dbReference>
<evidence type="ECO:0000256" key="2">
    <source>
        <dbReference type="SAM" id="MobiDB-lite"/>
    </source>
</evidence>
<feature type="transmembrane region" description="Helical" evidence="3">
    <location>
        <begin position="6"/>
        <end position="28"/>
    </location>
</feature>
<gene>
    <name evidence="4" type="ORF">BJY26_000641</name>
</gene>
<dbReference type="EMBL" id="JACBZP010000001">
    <property type="protein sequence ID" value="NYI66335.1"/>
    <property type="molecule type" value="Genomic_DNA"/>
</dbReference>
<feature type="compositionally biased region" description="Basic and acidic residues" evidence="2">
    <location>
        <begin position="133"/>
        <end position="142"/>
    </location>
</feature>
<evidence type="ECO:0000313" key="4">
    <source>
        <dbReference type="EMBL" id="NYI66335.1"/>
    </source>
</evidence>
<keyword evidence="3" id="KW-0812">Transmembrane</keyword>